<dbReference type="InterPro" id="IPR015424">
    <property type="entry name" value="PyrdxlP-dep_Trfase"/>
</dbReference>
<proteinExistence type="predicted"/>
<protein>
    <recommendedName>
        <fullName evidence="3">DegT/DnrJ/EryC1/StrS aminotransferase family protein</fullName>
    </recommendedName>
</protein>
<gene>
    <name evidence="1" type="ORF">Selli1_33040</name>
</gene>
<evidence type="ECO:0000313" key="2">
    <source>
        <dbReference type="Proteomes" id="UP001145145"/>
    </source>
</evidence>
<organism evidence="1 2">
    <name type="scientific">Sellimonas catena</name>
    <dbReference type="NCBI Taxonomy" id="2994035"/>
    <lineage>
        <taxon>Bacteria</taxon>
        <taxon>Bacillati</taxon>
        <taxon>Bacillota</taxon>
        <taxon>Clostridia</taxon>
        <taxon>Lachnospirales</taxon>
        <taxon>Lachnospiraceae</taxon>
        <taxon>Sellimonas</taxon>
    </lineage>
</organism>
<dbReference type="EMBL" id="BSBO01000048">
    <property type="protein sequence ID" value="GLG06130.1"/>
    <property type="molecule type" value="Genomic_DNA"/>
</dbReference>
<comment type="caution">
    <text evidence="1">The sequence shown here is derived from an EMBL/GenBank/DDBJ whole genome shotgun (WGS) entry which is preliminary data.</text>
</comment>
<dbReference type="SUPFAM" id="SSF53383">
    <property type="entry name" value="PLP-dependent transferases"/>
    <property type="match status" value="1"/>
</dbReference>
<dbReference type="Proteomes" id="UP001145145">
    <property type="component" value="Unassembled WGS sequence"/>
</dbReference>
<name>A0A9W6FFS0_9FIRM</name>
<sequence>MKEIGGYIELDTYTGTMLHEKAKALNCGRNCLAFLIEAREIKKIALPFFLCDSVKNLCKKKNVEIQYYHIDNKFLPDDIDIKEDEWLYLVNFYGQLSKDQIKEYVKKYKYVIVDQAQAYFEYPIQNVDTIYTCRKFFGVPDGAFLYTNAELERDFPYDISFERMRFLLGRYEKSASEFYNEYTANNKLFSEEDIKRMSKLTNNLLHGIDYGVVKETRTKNYEYLFDAFSGKNKLDIKKIQGAYAYPLYVENGEKLRKKLIDKKVFVPKLWPNVLNEVSEDSIEYKLADNIIPLPCDQRYGEKEMRYIVDIIYEEEKQWI</sequence>
<dbReference type="AlphaFoldDB" id="A0A9W6FFS0"/>
<keyword evidence="2" id="KW-1185">Reference proteome</keyword>
<reference evidence="1 2" key="1">
    <citation type="journal article" date="2023" name="Int. J. Syst. Evol. Microbiol.">
        <title>Sellimonas catena sp. nov., isolated from human faeces.</title>
        <authorList>
            <person name="Hisatomi A."/>
            <person name="Ohkuma M."/>
            <person name="Sakamoto M."/>
        </authorList>
    </citation>
    <scope>NUCLEOTIDE SEQUENCE [LARGE SCALE GENOMIC DNA]</scope>
    <source>
        <strain evidence="1 2">12EGH17</strain>
    </source>
</reference>
<accession>A0A9W6FFS0</accession>
<dbReference type="RefSeq" id="WP_281874131.1">
    <property type="nucleotide sequence ID" value="NZ_BSBO01000048.1"/>
</dbReference>
<evidence type="ECO:0008006" key="3">
    <source>
        <dbReference type="Google" id="ProtNLM"/>
    </source>
</evidence>
<evidence type="ECO:0000313" key="1">
    <source>
        <dbReference type="EMBL" id="GLG06130.1"/>
    </source>
</evidence>